<dbReference type="Pfam" id="PF01390">
    <property type="entry name" value="SEA"/>
    <property type="match status" value="1"/>
</dbReference>
<keyword evidence="7" id="KW-0732">Signal</keyword>
<keyword evidence="9" id="KW-0730">Sialic acid</keyword>
<gene>
    <name evidence="19" type="ORF">NXF25_002548</name>
</gene>
<evidence type="ECO:0000256" key="11">
    <source>
        <dbReference type="ARBA" id="ARBA00023180"/>
    </source>
</evidence>
<protein>
    <recommendedName>
        <fullName evidence="14">Interphotoreceptor matrix proteoglycan 1</fullName>
    </recommendedName>
    <alternativeName>
        <fullName evidence="15">Sialoprotein associated with cones and rods</fullName>
    </alternativeName>
</protein>
<comment type="function">
    <text evidence="16">Chondroitin sulfate-, heparin- and hyaluronan-binding protein. May serve to form a basic macromolecular scaffold comprising the insoluble interphotoreceptor matrix.</text>
</comment>
<feature type="domain" description="SEA" evidence="18">
    <location>
        <begin position="66"/>
        <end position="110"/>
    </location>
</feature>
<evidence type="ECO:0000256" key="15">
    <source>
        <dbReference type="ARBA" id="ARBA00042018"/>
    </source>
</evidence>
<keyword evidence="8" id="KW-0677">Repeat</keyword>
<sequence>MGVATDLVITDMMAPVAEEEEEEKEEEKEEEEGSGYHTLPETQGMTPTPSLKYITTSSMTAAIQGQELVVFFSLRVTNMHFSNDLFNQSSPEYKALEQQFVQLVGDKGWY</sequence>
<dbReference type="GO" id="GO:0001750">
    <property type="term" value="C:photoreceptor outer segment"/>
    <property type="evidence" value="ECO:0007669"/>
    <property type="project" value="UniProtKB-SubCell"/>
</dbReference>
<comment type="caution">
    <text evidence="19">The sequence shown here is derived from an EMBL/GenBank/DDBJ whole genome shotgun (WGS) entry which is preliminary data.</text>
</comment>
<keyword evidence="20" id="KW-1185">Reference proteome</keyword>
<evidence type="ECO:0000313" key="19">
    <source>
        <dbReference type="EMBL" id="KAK9411373.1"/>
    </source>
</evidence>
<keyword evidence="4" id="KW-0964">Secreted</keyword>
<name>A0AAW1CBE3_CROAD</name>
<dbReference type="GO" id="GO:0005540">
    <property type="term" value="F:hyaluronic acid binding"/>
    <property type="evidence" value="ECO:0007669"/>
    <property type="project" value="UniProtKB-KW"/>
</dbReference>
<comment type="subcellular location">
    <subcellularLocation>
        <location evidence="2">Cell projection</location>
        <location evidence="2">Cilium</location>
        <location evidence="2">Photoreceptor outer segment</location>
    </subcellularLocation>
    <subcellularLocation>
        <location evidence="1">Photoreceptor inner segment</location>
    </subcellularLocation>
    <subcellularLocation>
        <location evidence="3">Secreted</location>
        <location evidence="3">Extracellular space</location>
        <location evidence="3">Extracellular matrix</location>
        <location evidence="3">Interphotoreceptor matrix</location>
    </subcellularLocation>
</comment>
<dbReference type="SUPFAM" id="SSF82671">
    <property type="entry name" value="SEA domain"/>
    <property type="match status" value="1"/>
</dbReference>
<dbReference type="PANTHER" id="PTHR12199:SF3">
    <property type="entry name" value="INTERPHOTORECEPTOR MATRIX PROTEOGLYCAN 1"/>
    <property type="match status" value="1"/>
</dbReference>
<dbReference type="InterPro" id="IPR000082">
    <property type="entry name" value="SEA_dom"/>
</dbReference>
<evidence type="ECO:0000256" key="4">
    <source>
        <dbReference type="ARBA" id="ARBA00022525"/>
    </source>
</evidence>
<keyword evidence="13" id="KW-0373">Hyaluronic acid</keyword>
<proteinExistence type="predicted"/>
<evidence type="ECO:0000256" key="2">
    <source>
        <dbReference type="ARBA" id="ARBA00004504"/>
    </source>
</evidence>
<dbReference type="GO" id="GO:0007601">
    <property type="term" value="P:visual perception"/>
    <property type="evidence" value="ECO:0007669"/>
    <property type="project" value="InterPro"/>
</dbReference>
<evidence type="ECO:0000259" key="18">
    <source>
        <dbReference type="PROSITE" id="PS50024"/>
    </source>
</evidence>
<evidence type="ECO:0000313" key="20">
    <source>
        <dbReference type="Proteomes" id="UP001474421"/>
    </source>
</evidence>
<keyword evidence="6" id="KW-0358">Heparin-binding</keyword>
<dbReference type="InterPro" id="IPR039861">
    <property type="entry name" value="IMPG"/>
</dbReference>
<evidence type="ECO:0000256" key="17">
    <source>
        <dbReference type="SAM" id="MobiDB-lite"/>
    </source>
</evidence>
<dbReference type="AlphaFoldDB" id="A0AAW1CBE3"/>
<keyword evidence="12" id="KW-0966">Cell projection</keyword>
<keyword evidence="11" id="KW-0325">Glycoprotein</keyword>
<evidence type="ECO:0000256" key="3">
    <source>
        <dbReference type="ARBA" id="ARBA00004593"/>
    </source>
</evidence>
<feature type="compositionally biased region" description="Acidic residues" evidence="17">
    <location>
        <begin position="17"/>
        <end position="33"/>
    </location>
</feature>
<evidence type="ECO:0000256" key="16">
    <source>
        <dbReference type="ARBA" id="ARBA00045407"/>
    </source>
</evidence>
<dbReference type="PROSITE" id="PS50024">
    <property type="entry name" value="SEA"/>
    <property type="match status" value="1"/>
</dbReference>
<dbReference type="GO" id="GO:0001917">
    <property type="term" value="C:photoreceptor inner segment"/>
    <property type="evidence" value="ECO:0007669"/>
    <property type="project" value="UniProtKB-SubCell"/>
</dbReference>
<evidence type="ECO:0000256" key="9">
    <source>
        <dbReference type="ARBA" id="ARBA00022981"/>
    </source>
</evidence>
<evidence type="ECO:0000256" key="6">
    <source>
        <dbReference type="ARBA" id="ARBA00022674"/>
    </source>
</evidence>
<dbReference type="EMBL" id="JAOTOJ010000001">
    <property type="protein sequence ID" value="KAK9411373.1"/>
    <property type="molecule type" value="Genomic_DNA"/>
</dbReference>
<evidence type="ECO:0000256" key="14">
    <source>
        <dbReference type="ARBA" id="ARBA00040753"/>
    </source>
</evidence>
<dbReference type="PANTHER" id="PTHR12199">
    <property type="entry name" value="INTERPHOTORECEPTOR MATRIX PROTEOGLYCAN"/>
    <property type="match status" value="1"/>
</dbReference>
<reference evidence="19 20" key="1">
    <citation type="journal article" date="2024" name="Proc. Natl. Acad. Sci. U.S.A.">
        <title>The genetic regulatory architecture and epigenomic basis for age-related changes in rattlesnake venom.</title>
        <authorList>
            <person name="Hogan M.P."/>
            <person name="Holding M.L."/>
            <person name="Nystrom G.S."/>
            <person name="Colston T.J."/>
            <person name="Bartlett D.A."/>
            <person name="Mason A.J."/>
            <person name="Ellsworth S.A."/>
            <person name="Rautsaw R.M."/>
            <person name="Lawrence K.C."/>
            <person name="Strickland J.L."/>
            <person name="He B."/>
            <person name="Fraser P."/>
            <person name="Margres M.J."/>
            <person name="Gilbert D.M."/>
            <person name="Gibbs H.L."/>
            <person name="Parkinson C.L."/>
            <person name="Rokyta D.R."/>
        </authorList>
    </citation>
    <scope>NUCLEOTIDE SEQUENCE [LARGE SCALE GENOMIC DNA]</scope>
    <source>
        <strain evidence="19">DRR0105</strain>
    </source>
</reference>
<evidence type="ECO:0000256" key="7">
    <source>
        <dbReference type="ARBA" id="ARBA00022729"/>
    </source>
</evidence>
<dbReference type="GO" id="GO:0033165">
    <property type="term" value="C:interphotoreceptor matrix"/>
    <property type="evidence" value="ECO:0007669"/>
    <property type="project" value="UniProtKB-SubCell"/>
</dbReference>
<evidence type="ECO:0000256" key="5">
    <source>
        <dbReference type="ARBA" id="ARBA00022530"/>
    </source>
</evidence>
<keyword evidence="5" id="KW-0272">Extracellular matrix</keyword>
<dbReference type="Proteomes" id="UP001474421">
    <property type="component" value="Unassembled WGS sequence"/>
</dbReference>
<evidence type="ECO:0000256" key="8">
    <source>
        <dbReference type="ARBA" id="ARBA00022737"/>
    </source>
</evidence>
<dbReference type="GO" id="GO:0008201">
    <property type="term" value="F:heparin binding"/>
    <property type="evidence" value="ECO:0007669"/>
    <property type="project" value="UniProtKB-KW"/>
</dbReference>
<evidence type="ECO:0000256" key="13">
    <source>
        <dbReference type="ARBA" id="ARBA00023290"/>
    </source>
</evidence>
<evidence type="ECO:0000256" key="1">
    <source>
        <dbReference type="ARBA" id="ARBA00004437"/>
    </source>
</evidence>
<accession>A0AAW1CBE3</accession>
<feature type="region of interest" description="Disordered" evidence="17">
    <location>
        <begin position="1"/>
        <end position="50"/>
    </location>
</feature>
<evidence type="ECO:0000256" key="10">
    <source>
        <dbReference type="ARBA" id="ARBA00023170"/>
    </source>
</evidence>
<keyword evidence="10" id="KW-0675">Receptor</keyword>
<organism evidence="19 20">
    <name type="scientific">Crotalus adamanteus</name>
    <name type="common">Eastern diamondback rattlesnake</name>
    <dbReference type="NCBI Taxonomy" id="8729"/>
    <lineage>
        <taxon>Eukaryota</taxon>
        <taxon>Metazoa</taxon>
        <taxon>Chordata</taxon>
        <taxon>Craniata</taxon>
        <taxon>Vertebrata</taxon>
        <taxon>Euteleostomi</taxon>
        <taxon>Lepidosauria</taxon>
        <taxon>Squamata</taxon>
        <taxon>Bifurcata</taxon>
        <taxon>Unidentata</taxon>
        <taxon>Episquamata</taxon>
        <taxon>Toxicofera</taxon>
        <taxon>Serpentes</taxon>
        <taxon>Colubroidea</taxon>
        <taxon>Viperidae</taxon>
        <taxon>Crotalinae</taxon>
        <taxon>Crotalus</taxon>
    </lineage>
</organism>
<evidence type="ECO:0000256" key="12">
    <source>
        <dbReference type="ARBA" id="ARBA00023273"/>
    </source>
</evidence>
<feature type="compositionally biased region" description="Polar residues" evidence="17">
    <location>
        <begin position="40"/>
        <end position="50"/>
    </location>
</feature>
<dbReference type="InterPro" id="IPR036364">
    <property type="entry name" value="SEA_dom_sf"/>
</dbReference>